<sequence length="399" mass="43191">MNFSLSEEEKLFQSTAHEFLKSNLAPIAREIDTEHRIPEDVLRKMGDLGILGTTIPERYGGPGGTMTMASIAAMEVGAADPSMATAVYFLLVTGWSHLTAKLGSEELRQSLLPEVAKGRRFLGIATTEPGGGSDLAAMKTNARKEKGRLVLNGEKIYISGVSEAKRTGGGHLTLMKTDPALKHRGLTFAYVPINSGGIETSVLQNMGRMGISTGIISYRDVDVPEGNIIGEYNKGFFHAMLGFNYARTLVSAACVGAAQWALETGADYIKKRSAFGSPLAKYEAVSFEYADLAVQIEMVRNQVLKAATLLDEFDRGGDVSMRDINIAVSSCKLTAPPLALEAVKKVMMWHGALSYTKDTLLEMALRGVLSYVVGAEGALNIMRLVIVRELLGPEYLPYR</sequence>
<comment type="similarity">
    <text evidence="2 5">Belongs to the acyl-CoA dehydrogenase family.</text>
</comment>
<evidence type="ECO:0000256" key="1">
    <source>
        <dbReference type="ARBA" id="ARBA00001974"/>
    </source>
</evidence>
<dbReference type="InterPro" id="IPR006091">
    <property type="entry name" value="Acyl-CoA_Oxase/DH_mid-dom"/>
</dbReference>
<comment type="caution">
    <text evidence="10">The sequence shown here is derived from an EMBL/GenBank/DDBJ whole genome shotgun (WGS) entry which is preliminary data.</text>
</comment>
<feature type="domain" description="Acyl-CoA oxidase/dehydrogenase middle" evidence="7">
    <location>
        <begin position="124"/>
        <end position="221"/>
    </location>
</feature>
<evidence type="ECO:0000256" key="3">
    <source>
        <dbReference type="ARBA" id="ARBA00022630"/>
    </source>
</evidence>
<accession>A0A8J7YMH9</accession>
<gene>
    <name evidence="9" type="ORF">J9259_07715</name>
    <name evidence="10" type="ORF">KIY12_02115</name>
</gene>
<evidence type="ECO:0000259" key="8">
    <source>
        <dbReference type="Pfam" id="PF02771"/>
    </source>
</evidence>
<dbReference type="Pfam" id="PF00441">
    <property type="entry name" value="Acyl-CoA_dh_1"/>
    <property type="match status" value="1"/>
</dbReference>
<evidence type="ECO:0000256" key="5">
    <source>
        <dbReference type="RuleBase" id="RU362125"/>
    </source>
</evidence>
<evidence type="ECO:0000256" key="4">
    <source>
        <dbReference type="ARBA" id="ARBA00022827"/>
    </source>
</evidence>
<dbReference type="InterPro" id="IPR009075">
    <property type="entry name" value="AcylCo_DH/oxidase_C"/>
</dbReference>
<keyword evidence="5" id="KW-0560">Oxidoreductase</keyword>
<reference evidence="10" key="1">
    <citation type="submission" date="2021-05" db="EMBL/GenBank/DDBJ databases">
        <title>Genomic insights into ecological role and evolution of a novel Thermoplasmata order Candidatus Sysuiplasmatales.</title>
        <authorList>
            <person name="Yuan Y."/>
        </authorList>
    </citation>
    <scope>NUCLEOTIDE SEQUENCE</scope>
    <source>
        <strain evidence="10">TUT19-bin139</strain>
        <strain evidence="9">YP2-bin.285</strain>
    </source>
</reference>
<keyword evidence="3 5" id="KW-0285">Flavoprotein</keyword>
<dbReference type="GO" id="GO:0003995">
    <property type="term" value="F:acyl-CoA dehydrogenase activity"/>
    <property type="evidence" value="ECO:0007669"/>
    <property type="project" value="TreeGrafter"/>
</dbReference>
<dbReference type="EMBL" id="JAHEAC010000010">
    <property type="protein sequence ID" value="MBX8643513.1"/>
    <property type="molecule type" value="Genomic_DNA"/>
</dbReference>
<dbReference type="InterPro" id="IPR013786">
    <property type="entry name" value="AcylCoA_DH/ox_N"/>
</dbReference>
<dbReference type="PANTHER" id="PTHR43884">
    <property type="entry name" value="ACYL-COA DEHYDROGENASE"/>
    <property type="match status" value="1"/>
</dbReference>
<dbReference type="Gene3D" id="2.40.110.10">
    <property type="entry name" value="Butyryl-CoA Dehydrogenase, subunit A, domain 2"/>
    <property type="match status" value="1"/>
</dbReference>
<organism evidence="10 11">
    <name type="scientific">Candidatus Sysuiplasma superficiale</name>
    <dbReference type="NCBI Taxonomy" id="2823368"/>
    <lineage>
        <taxon>Archaea</taxon>
        <taxon>Methanobacteriati</taxon>
        <taxon>Thermoplasmatota</taxon>
        <taxon>Thermoplasmata</taxon>
        <taxon>Candidatus Sysuiplasmatales</taxon>
        <taxon>Candidatus Sysuiplasmataceae</taxon>
        <taxon>Candidatus Sysuiplasma</taxon>
    </lineage>
</organism>
<evidence type="ECO:0000256" key="2">
    <source>
        <dbReference type="ARBA" id="ARBA00009347"/>
    </source>
</evidence>
<dbReference type="Pfam" id="PF02771">
    <property type="entry name" value="Acyl-CoA_dh_N"/>
    <property type="match status" value="1"/>
</dbReference>
<feature type="domain" description="Acyl-CoA dehydrogenase/oxidase N-terminal" evidence="8">
    <location>
        <begin position="6"/>
        <end position="118"/>
    </location>
</feature>
<name>A0A8J7YMH9_9ARCH</name>
<evidence type="ECO:0000259" key="7">
    <source>
        <dbReference type="Pfam" id="PF02770"/>
    </source>
</evidence>
<dbReference type="AlphaFoldDB" id="A0A8J7YMH9"/>
<dbReference type="SUPFAM" id="SSF47203">
    <property type="entry name" value="Acyl-CoA dehydrogenase C-terminal domain-like"/>
    <property type="match status" value="1"/>
</dbReference>
<dbReference type="InterPro" id="IPR037069">
    <property type="entry name" value="AcylCoA_DH/ox_N_sf"/>
</dbReference>
<dbReference type="PANTHER" id="PTHR43884:SF37">
    <property type="entry name" value="ACYL-COA DEHYDROGENASE"/>
    <property type="match status" value="1"/>
</dbReference>
<protein>
    <submittedName>
        <fullName evidence="10">Acyl-CoA/acyl-ACP dehydrogenase</fullName>
    </submittedName>
</protein>
<feature type="domain" description="Acyl-CoA dehydrogenase/oxidase C-terminal" evidence="6">
    <location>
        <begin position="233"/>
        <end position="390"/>
    </location>
</feature>
<dbReference type="InterPro" id="IPR046373">
    <property type="entry name" value="Acyl-CoA_Oxase/DH_mid-dom_sf"/>
</dbReference>
<dbReference type="EMBL" id="JAGVSJ010000024">
    <property type="protein sequence ID" value="MBX8632383.1"/>
    <property type="molecule type" value="Genomic_DNA"/>
</dbReference>
<dbReference type="InterPro" id="IPR009100">
    <property type="entry name" value="AcylCoA_DH/oxidase_NM_dom_sf"/>
</dbReference>
<dbReference type="Gene3D" id="1.10.540.10">
    <property type="entry name" value="Acyl-CoA dehydrogenase/oxidase, N-terminal domain"/>
    <property type="match status" value="1"/>
</dbReference>
<dbReference type="GO" id="GO:0050660">
    <property type="term" value="F:flavin adenine dinucleotide binding"/>
    <property type="evidence" value="ECO:0007669"/>
    <property type="project" value="InterPro"/>
</dbReference>
<dbReference type="Proteomes" id="UP000750197">
    <property type="component" value="Unassembled WGS sequence"/>
</dbReference>
<evidence type="ECO:0000313" key="10">
    <source>
        <dbReference type="EMBL" id="MBX8643513.1"/>
    </source>
</evidence>
<evidence type="ECO:0000313" key="11">
    <source>
        <dbReference type="Proteomes" id="UP000750197"/>
    </source>
</evidence>
<comment type="cofactor">
    <cofactor evidence="1 5">
        <name>FAD</name>
        <dbReference type="ChEBI" id="CHEBI:57692"/>
    </cofactor>
</comment>
<dbReference type="PIRSF" id="PIRSF016578">
    <property type="entry name" value="HsaA"/>
    <property type="match status" value="1"/>
</dbReference>
<dbReference type="Proteomes" id="UP000716004">
    <property type="component" value="Unassembled WGS sequence"/>
</dbReference>
<dbReference type="SUPFAM" id="SSF56645">
    <property type="entry name" value="Acyl-CoA dehydrogenase NM domain-like"/>
    <property type="match status" value="1"/>
</dbReference>
<dbReference type="Pfam" id="PF02770">
    <property type="entry name" value="Acyl-CoA_dh_M"/>
    <property type="match status" value="1"/>
</dbReference>
<evidence type="ECO:0000259" key="6">
    <source>
        <dbReference type="Pfam" id="PF00441"/>
    </source>
</evidence>
<dbReference type="Gene3D" id="1.20.140.10">
    <property type="entry name" value="Butyryl-CoA Dehydrogenase, subunit A, domain 3"/>
    <property type="match status" value="1"/>
</dbReference>
<evidence type="ECO:0000313" key="9">
    <source>
        <dbReference type="EMBL" id="MBX8632383.1"/>
    </source>
</evidence>
<dbReference type="InterPro" id="IPR036250">
    <property type="entry name" value="AcylCo_DH-like_C"/>
</dbReference>
<proteinExistence type="inferred from homology"/>
<keyword evidence="4 5" id="KW-0274">FAD</keyword>